<dbReference type="KEGG" id="maq:Maqu_4236"/>
<name>A1U7W8_MARN8</name>
<dbReference type="Proteomes" id="UP000000998">
    <property type="component" value="Plasmid pMAQU01"/>
</dbReference>
<gene>
    <name evidence="2" type="ordered locus">Maqu_4236</name>
</gene>
<dbReference type="HOGENOM" id="CLU_157792_0_0_6"/>
<feature type="domain" description="DUF7673" evidence="1">
    <location>
        <begin position="25"/>
        <end position="106"/>
    </location>
</feature>
<protein>
    <recommendedName>
        <fullName evidence="1">DUF7673 domain-containing protein</fullName>
    </recommendedName>
</protein>
<evidence type="ECO:0000313" key="3">
    <source>
        <dbReference type="Proteomes" id="UP000000998"/>
    </source>
</evidence>
<reference evidence="3" key="1">
    <citation type="journal article" date="2011" name="Appl. Environ. Microbiol.">
        <title>Genomic potential of Marinobacter aquaeolei, a biogeochemical 'opportunitroph'.</title>
        <authorList>
            <person name="Singer E."/>
            <person name="Webb E.A."/>
            <person name="Nelson W.C."/>
            <person name="Heidelberg J.F."/>
            <person name="Ivanova N."/>
            <person name="Pati A."/>
            <person name="Edwards K.J."/>
        </authorList>
    </citation>
    <scope>NUCLEOTIDE SEQUENCE [LARGE SCALE GENOMIC DNA]</scope>
    <source>
        <strain evidence="3">ATCC 700491 / DSM 11845 / VT8</strain>
    </source>
</reference>
<organism evidence="2 3">
    <name type="scientific">Marinobacter nauticus (strain ATCC 700491 / DSM 11845 / VT8)</name>
    <name type="common">Marinobacter aquaeolei</name>
    <dbReference type="NCBI Taxonomy" id="351348"/>
    <lineage>
        <taxon>Bacteria</taxon>
        <taxon>Pseudomonadati</taxon>
        <taxon>Pseudomonadota</taxon>
        <taxon>Gammaproteobacteria</taxon>
        <taxon>Pseudomonadales</taxon>
        <taxon>Marinobacteraceae</taxon>
        <taxon>Marinobacter</taxon>
    </lineage>
</organism>
<evidence type="ECO:0000259" key="1">
    <source>
        <dbReference type="Pfam" id="PF24720"/>
    </source>
</evidence>
<keyword evidence="2" id="KW-0614">Plasmid</keyword>
<dbReference type="EMBL" id="CP000515">
    <property type="protein sequence ID" value="ABM21087.1"/>
    <property type="molecule type" value="Genomic_DNA"/>
</dbReference>
<geneLocation type="plasmid" evidence="2 3">
    <name>pMAQU01</name>
</geneLocation>
<proteinExistence type="predicted"/>
<dbReference type="InterPro" id="IPR056090">
    <property type="entry name" value="DUF7673"/>
</dbReference>
<evidence type="ECO:0000313" key="2">
    <source>
        <dbReference type="EMBL" id="ABM21087.1"/>
    </source>
</evidence>
<dbReference type="RefSeq" id="WP_011783266.1">
    <property type="nucleotide sequence ID" value="NC_008738.1"/>
</dbReference>
<dbReference type="eggNOG" id="ENOG503339C">
    <property type="taxonomic scope" value="Bacteria"/>
</dbReference>
<dbReference type="AlphaFoldDB" id="A1U7W8"/>
<sequence>MAARLAAQRMFIETELPVIRQRGQAALFRLLPVALSDTGQSSVVARFLLGLYNGKRFPMDMTELRRLDRALLVDCLAVLEMDHQPEMEIHLYVENGGTLFEELADRFQ</sequence>
<accession>A1U7W8</accession>
<dbReference type="Pfam" id="PF24720">
    <property type="entry name" value="DUF7673"/>
    <property type="match status" value="1"/>
</dbReference>